<keyword evidence="2" id="KW-1185">Reference proteome</keyword>
<dbReference type="AlphaFoldDB" id="A0A292Q1H8"/>
<feature type="non-terminal residue" evidence="1">
    <location>
        <position position="1"/>
    </location>
</feature>
<feature type="non-terminal residue" evidence="1">
    <location>
        <position position="42"/>
    </location>
</feature>
<organism evidence="1 2">
    <name type="scientific">Tuber aestivum</name>
    <name type="common">summer truffle</name>
    <dbReference type="NCBI Taxonomy" id="59557"/>
    <lineage>
        <taxon>Eukaryota</taxon>
        <taxon>Fungi</taxon>
        <taxon>Dikarya</taxon>
        <taxon>Ascomycota</taxon>
        <taxon>Pezizomycotina</taxon>
        <taxon>Pezizomycetes</taxon>
        <taxon>Pezizales</taxon>
        <taxon>Tuberaceae</taxon>
        <taxon>Tuber</taxon>
    </lineage>
</organism>
<sequence>YYLGPGLGPTDNSGVFRPVLDGGSRIWWIECRWYCPQPSLPW</sequence>
<gene>
    <name evidence="1" type="ORF">GSTUAT00002962001</name>
</gene>
<reference evidence="1" key="1">
    <citation type="submission" date="2015-10" db="EMBL/GenBank/DDBJ databases">
        <authorList>
            <person name="Regsiter A."/>
            <person name="william w."/>
        </authorList>
    </citation>
    <scope>NUCLEOTIDE SEQUENCE</scope>
    <source>
        <strain evidence="1">Montdore</strain>
    </source>
</reference>
<evidence type="ECO:0000313" key="1">
    <source>
        <dbReference type="EMBL" id="CUS12911.1"/>
    </source>
</evidence>
<name>A0A292Q1H8_9PEZI</name>
<proteinExistence type="predicted"/>
<accession>A0A292Q1H8</accession>
<protein>
    <submittedName>
        <fullName evidence="1">Uncharacterized protein</fullName>
    </submittedName>
</protein>
<dbReference type="EMBL" id="LN890980">
    <property type="protein sequence ID" value="CUS12911.1"/>
    <property type="molecule type" value="Genomic_DNA"/>
</dbReference>
<dbReference type="Proteomes" id="UP001412239">
    <property type="component" value="Unassembled WGS sequence"/>
</dbReference>
<evidence type="ECO:0000313" key="2">
    <source>
        <dbReference type="Proteomes" id="UP001412239"/>
    </source>
</evidence>